<reference evidence="3" key="1">
    <citation type="journal article" date="2013" name="Proc. Natl. Acad. Sci. U.S.A.">
        <title>Genome structure and metabolic features in the red seaweed Chondrus crispus shed light on evolution of the Archaeplastida.</title>
        <authorList>
            <person name="Collen J."/>
            <person name="Porcel B."/>
            <person name="Carre W."/>
            <person name="Ball S.G."/>
            <person name="Chaparro C."/>
            <person name="Tonon T."/>
            <person name="Barbeyron T."/>
            <person name="Michel G."/>
            <person name="Noel B."/>
            <person name="Valentin K."/>
            <person name="Elias M."/>
            <person name="Artiguenave F."/>
            <person name="Arun A."/>
            <person name="Aury J.M."/>
            <person name="Barbosa-Neto J.F."/>
            <person name="Bothwell J.H."/>
            <person name="Bouget F.Y."/>
            <person name="Brillet L."/>
            <person name="Cabello-Hurtado F."/>
            <person name="Capella-Gutierrez S."/>
            <person name="Charrier B."/>
            <person name="Cladiere L."/>
            <person name="Cock J.M."/>
            <person name="Coelho S.M."/>
            <person name="Colleoni C."/>
            <person name="Czjzek M."/>
            <person name="Da Silva C."/>
            <person name="Delage L."/>
            <person name="Denoeud F."/>
            <person name="Deschamps P."/>
            <person name="Dittami S.M."/>
            <person name="Gabaldon T."/>
            <person name="Gachon C.M."/>
            <person name="Groisillier A."/>
            <person name="Herve C."/>
            <person name="Jabbari K."/>
            <person name="Katinka M."/>
            <person name="Kloareg B."/>
            <person name="Kowalczyk N."/>
            <person name="Labadie K."/>
            <person name="Leblanc C."/>
            <person name="Lopez P.J."/>
            <person name="McLachlan D.H."/>
            <person name="Meslet-Cladiere L."/>
            <person name="Moustafa A."/>
            <person name="Nehr Z."/>
            <person name="Nyvall Collen P."/>
            <person name="Panaud O."/>
            <person name="Partensky F."/>
            <person name="Poulain J."/>
            <person name="Rensing S.A."/>
            <person name="Rousvoal S."/>
            <person name="Samson G."/>
            <person name="Symeonidi A."/>
            <person name="Weissenbach J."/>
            <person name="Zambounis A."/>
            <person name="Wincker P."/>
            <person name="Boyen C."/>
        </authorList>
    </citation>
    <scope>NUCLEOTIDE SEQUENCE [LARGE SCALE GENOMIC DNA]</scope>
    <source>
        <strain evidence="3">cv. Stackhouse</strain>
    </source>
</reference>
<dbReference type="KEGG" id="ccp:CHC_T00001632001"/>
<dbReference type="Gramene" id="CDF32766">
    <property type="protein sequence ID" value="CDF32766"/>
    <property type="gene ID" value="CHC_T00001632001"/>
</dbReference>
<evidence type="ECO:0000313" key="2">
    <source>
        <dbReference type="EMBL" id="CDF32766.1"/>
    </source>
</evidence>
<name>R7Q5V7_CHOCR</name>
<feature type="compositionally biased region" description="Basic and acidic residues" evidence="1">
    <location>
        <begin position="87"/>
        <end position="98"/>
    </location>
</feature>
<proteinExistence type="predicted"/>
<accession>R7Q5V7</accession>
<evidence type="ECO:0000256" key="1">
    <source>
        <dbReference type="SAM" id="MobiDB-lite"/>
    </source>
</evidence>
<gene>
    <name evidence="2" type="ORF">CHC_T00001632001</name>
</gene>
<dbReference type="AlphaFoldDB" id="R7Q5V7"/>
<dbReference type="OrthoDB" id="10616422at2759"/>
<evidence type="ECO:0000313" key="3">
    <source>
        <dbReference type="Proteomes" id="UP000012073"/>
    </source>
</evidence>
<dbReference type="GeneID" id="17320279"/>
<organism evidence="2 3">
    <name type="scientific">Chondrus crispus</name>
    <name type="common">Carrageen Irish moss</name>
    <name type="synonym">Polymorpha crispa</name>
    <dbReference type="NCBI Taxonomy" id="2769"/>
    <lineage>
        <taxon>Eukaryota</taxon>
        <taxon>Rhodophyta</taxon>
        <taxon>Florideophyceae</taxon>
        <taxon>Rhodymeniophycidae</taxon>
        <taxon>Gigartinales</taxon>
        <taxon>Gigartinaceae</taxon>
        <taxon>Chondrus</taxon>
    </lineage>
</organism>
<dbReference type="EMBL" id="HG001579">
    <property type="protein sequence ID" value="CDF32766.1"/>
    <property type="molecule type" value="Genomic_DNA"/>
</dbReference>
<protein>
    <submittedName>
        <fullName evidence="2">Uncharacterized protein</fullName>
    </submittedName>
</protein>
<dbReference type="RefSeq" id="XP_005712567.1">
    <property type="nucleotide sequence ID" value="XM_005712510.1"/>
</dbReference>
<feature type="region of interest" description="Disordered" evidence="1">
    <location>
        <begin position="68"/>
        <end position="101"/>
    </location>
</feature>
<dbReference type="Proteomes" id="UP000012073">
    <property type="component" value="Unassembled WGS sequence"/>
</dbReference>
<keyword evidence="3" id="KW-1185">Reference proteome</keyword>
<sequence>MLWMNADGITGGAMCPVCLESGTGAGRQMTWRVHYLPDNSAALCTPQRRIRSPARVQEAIAEYKRTQMGTRQEKGDEDVPSVAEMTDGAKRREGKEGEANGPVGGCVLRNKNRISRVGEVIDMAYVTASLRIATNPSTTGEVSLDGNRLRTVGTMARQTCPMQVLLWSERRSKGPTSSRKVEEVAWFARQSVSLADDGSDAGSRKDGEIVESEEWLPTPLVSVSAMKPSAWRDITSSTGRLISVPAAWEASVQAWVLFDIDDIGRLDKEGVVTKSGNKLALTIRRDQEMSGRCLIMQTGPAGLHVWAELREVRQEPSKWFKKEEARTWYADLGSRLLHACHRAGARRGKVDMSSCSAGRFARRPDWRLLEDGTLFRSHVVVYVPSRVRTRTPRLQ</sequence>